<dbReference type="PROSITE" id="PS50878">
    <property type="entry name" value="RT_POL"/>
    <property type="match status" value="1"/>
</dbReference>
<dbReference type="EMBL" id="JBHRTP010000131">
    <property type="protein sequence ID" value="MFC3111444.1"/>
    <property type="molecule type" value="Genomic_DNA"/>
</dbReference>
<comment type="caution">
    <text evidence="3">The sequence shown here is derived from an EMBL/GenBank/DDBJ whole genome shotgun (WGS) entry which is preliminary data.</text>
</comment>
<dbReference type="Pfam" id="PF08388">
    <property type="entry name" value="GIIM"/>
    <property type="match status" value="1"/>
</dbReference>
<protein>
    <submittedName>
        <fullName evidence="3">Group II intron reverse transcriptase/maturase</fullName>
        <ecNumber evidence="3">2.7.7.49</ecNumber>
    </submittedName>
</protein>
<dbReference type="SUPFAM" id="SSF56672">
    <property type="entry name" value="DNA/RNA polymerases"/>
    <property type="match status" value="1"/>
</dbReference>
<name>A0ABV7F8J2_9BURK</name>
<dbReference type="PANTHER" id="PTHR34047:SF8">
    <property type="entry name" value="PROTEIN YKFC"/>
    <property type="match status" value="1"/>
</dbReference>
<dbReference type="InterPro" id="IPR000477">
    <property type="entry name" value="RT_dom"/>
</dbReference>
<dbReference type="InterPro" id="IPR043502">
    <property type="entry name" value="DNA/RNA_pol_sf"/>
</dbReference>
<dbReference type="InterPro" id="IPR030931">
    <property type="entry name" value="Group_II_RT_mat"/>
</dbReference>
<keyword evidence="3" id="KW-0695">RNA-directed DNA polymerase</keyword>
<evidence type="ECO:0000313" key="3">
    <source>
        <dbReference type="EMBL" id="MFC3111444.1"/>
    </source>
</evidence>
<organism evidence="3 4">
    <name type="scientific">Undibacterium arcticum</name>
    <dbReference type="NCBI Taxonomy" id="1762892"/>
    <lineage>
        <taxon>Bacteria</taxon>
        <taxon>Pseudomonadati</taxon>
        <taxon>Pseudomonadota</taxon>
        <taxon>Betaproteobacteria</taxon>
        <taxon>Burkholderiales</taxon>
        <taxon>Oxalobacteraceae</taxon>
        <taxon>Undibacterium</taxon>
    </lineage>
</organism>
<evidence type="ECO:0000256" key="1">
    <source>
        <dbReference type="ARBA" id="ARBA00034120"/>
    </source>
</evidence>
<keyword evidence="3" id="KW-0808">Transferase</keyword>
<sequence length="438" mass="50745">MKGKDDMIKASGSLQDLRRRIYVKAKAEPSWRFWGLYVHVCKMETLLMAYEVAEENDGAPGIDGVTFEDINAQGVASFLVQIQGELLGRTYVPLPARKQEIPKGDGKFRTLSIPAIRDRVVQGALKLILEPVFEADFQPGSFGYRPKRTAREAVNRVAQAIVQAKTRVIDFDLRAYFDTVRHELLLRKVAQRINDDGVMHLLKVMLKASGKQGVPQGGVISPLLSNLYLNEVDRMLERAKEATRYGKYTYIEYVRFADDMVILVDAHRRHDWLMKAVEKRLREEFAKLQVEVNEEKSSIVDLARGGNFGFLGFDFRRIRSLRGVWRPHYAPKLKKRTALVQKLKEVFRRHQSQPVERVIDLINPILRGWVNYFAVGDSSRCFGYIQDWVEKKVRRHLMRSRNRQGFGWQRWSRQWLYEKLGLFKGYRVSRSAQKATPA</sequence>
<keyword evidence="4" id="KW-1185">Reference proteome</keyword>
<dbReference type="Pfam" id="PF00078">
    <property type="entry name" value="RVT_1"/>
    <property type="match status" value="1"/>
</dbReference>
<dbReference type="InterPro" id="IPR013597">
    <property type="entry name" value="Mat_intron_G2"/>
</dbReference>
<dbReference type="GO" id="GO:0003964">
    <property type="term" value="F:RNA-directed DNA polymerase activity"/>
    <property type="evidence" value="ECO:0007669"/>
    <property type="project" value="UniProtKB-KW"/>
</dbReference>
<dbReference type="PANTHER" id="PTHR34047">
    <property type="entry name" value="NUCLEAR INTRON MATURASE 1, MITOCHONDRIAL-RELATED"/>
    <property type="match status" value="1"/>
</dbReference>
<accession>A0ABV7F8J2</accession>
<comment type="similarity">
    <text evidence="1">Belongs to the bacterial reverse transcriptase family.</text>
</comment>
<dbReference type="CDD" id="cd01651">
    <property type="entry name" value="RT_G2_intron"/>
    <property type="match status" value="1"/>
</dbReference>
<dbReference type="NCBIfam" id="TIGR04416">
    <property type="entry name" value="group_II_RT_mat"/>
    <property type="match status" value="1"/>
</dbReference>
<dbReference type="Proteomes" id="UP001595530">
    <property type="component" value="Unassembled WGS sequence"/>
</dbReference>
<evidence type="ECO:0000313" key="4">
    <source>
        <dbReference type="Proteomes" id="UP001595530"/>
    </source>
</evidence>
<evidence type="ECO:0000259" key="2">
    <source>
        <dbReference type="PROSITE" id="PS50878"/>
    </source>
</evidence>
<proteinExistence type="inferred from homology"/>
<dbReference type="EC" id="2.7.7.49" evidence="3"/>
<reference evidence="4" key="1">
    <citation type="journal article" date="2019" name="Int. J. Syst. Evol. Microbiol.">
        <title>The Global Catalogue of Microorganisms (GCM) 10K type strain sequencing project: providing services to taxonomists for standard genome sequencing and annotation.</title>
        <authorList>
            <consortium name="The Broad Institute Genomics Platform"/>
            <consortium name="The Broad Institute Genome Sequencing Center for Infectious Disease"/>
            <person name="Wu L."/>
            <person name="Ma J."/>
        </authorList>
    </citation>
    <scope>NUCLEOTIDE SEQUENCE [LARGE SCALE GENOMIC DNA]</scope>
    <source>
        <strain evidence="4">KCTC 42986</strain>
    </source>
</reference>
<feature type="domain" description="Reverse transcriptase" evidence="2">
    <location>
        <begin position="82"/>
        <end position="315"/>
    </location>
</feature>
<keyword evidence="3" id="KW-0548">Nucleotidyltransferase</keyword>
<dbReference type="InterPro" id="IPR051083">
    <property type="entry name" value="GrpII_Intron_Splice-Mob/Def"/>
</dbReference>
<gene>
    <name evidence="3" type="primary">ltrA</name>
    <name evidence="3" type="ORF">ACFOFO_26475</name>
</gene>
<dbReference type="RefSeq" id="WP_390323184.1">
    <property type="nucleotide sequence ID" value="NZ_JBHRTP010000131.1"/>
</dbReference>